<sequence length="98" mass="11208">MAAVLFFFPSIGIGTYFISQYSMCVLILVILMIFAQFLYVEHAPIIIYAIFLCFQKFLCLACFYFQCKFLVLEPAKHMVVISGAMFLSGTTSKVRCKF</sequence>
<dbReference type="AlphaFoldDB" id="A0A6B0UI78"/>
<evidence type="ECO:0000256" key="1">
    <source>
        <dbReference type="SAM" id="Phobius"/>
    </source>
</evidence>
<keyword evidence="1" id="KW-1133">Transmembrane helix</keyword>
<reference evidence="2" key="1">
    <citation type="submission" date="2019-12" db="EMBL/GenBank/DDBJ databases">
        <title>An insight into the sialome of adult female Ixodes ricinus ticks feeding for 6 days.</title>
        <authorList>
            <person name="Perner J."/>
            <person name="Ribeiro J.M.C."/>
        </authorList>
    </citation>
    <scope>NUCLEOTIDE SEQUENCE</scope>
    <source>
        <strain evidence="2">Semi-engorged</strain>
        <tissue evidence="2">Salivary glands</tissue>
    </source>
</reference>
<dbReference type="EMBL" id="GIFC01005740">
    <property type="protein sequence ID" value="MXU87823.1"/>
    <property type="molecule type" value="Transcribed_RNA"/>
</dbReference>
<proteinExistence type="predicted"/>
<accession>A0A6B0UI78</accession>
<organism evidence="2">
    <name type="scientific">Ixodes ricinus</name>
    <name type="common">Common tick</name>
    <name type="synonym">Acarus ricinus</name>
    <dbReference type="NCBI Taxonomy" id="34613"/>
    <lineage>
        <taxon>Eukaryota</taxon>
        <taxon>Metazoa</taxon>
        <taxon>Ecdysozoa</taxon>
        <taxon>Arthropoda</taxon>
        <taxon>Chelicerata</taxon>
        <taxon>Arachnida</taxon>
        <taxon>Acari</taxon>
        <taxon>Parasitiformes</taxon>
        <taxon>Ixodida</taxon>
        <taxon>Ixodoidea</taxon>
        <taxon>Ixodidae</taxon>
        <taxon>Ixodinae</taxon>
        <taxon>Ixodes</taxon>
    </lineage>
</organism>
<keyword evidence="1" id="KW-0472">Membrane</keyword>
<name>A0A6B0UI78_IXORI</name>
<keyword evidence="1" id="KW-0812">Transmembrane</keyword>
<feature type="transmembrane region" description="Helical" evidence="1">
    <location>
        <begin position="21"/>
        <end position="39"/>
    </location>
</feature>
<feature type="transmembrane region" description="Helical" evidence="1">
    <location>
        <begin position="45"/>
        <end position="65"/>
    </location>
</feature>
<evidence type="ECO:0000313" key="2">
    <source>
        <dbReference type="EMBL" id="MXU87823.1"/>
    </source>
</evidence>
<protein>
    <submittedName>
        <fullName evidence="2">Uncharacterized protein</fullName>
    </submittedName>
</protein>